<evidence type="ECO:0000259" key="11">
    <source>
        <dbReference type="PROSITE" id="PS50928"/>
    </source>
</evidence>
<keyword evidence="6 9" id="KW-0812">Transmembrane</keyword>
<comment type="similarity">
    <text evidence="2 10">Belongs to the binding-protein-dependent transport system permease family. MalFG subfamily.</text>
</comment>
<evidence type="ECO:0000313" key="13">
    <source>
        <dbReference type="EMBL" id="VDR41610.1"/>
    </source>
</evidence>
<dbReference type="SUPFAM" id="SSF161098">
    <property type="entry name" value="MetI-like"/>
    <property type="match status" value="1"/>
</dbReference>
<dbReference type="Gene3D" id="1.10.3720.10">
    <property type="entry name" value="MetI-like"/>
    <property type="match status" value="1"/>
</dbReference>
<dbReference type="Pfam" id="PF00528">
    <property type="entry name" value="BPD_transp_1"/>
    <property type="match status" value="1"/>
</dbReference>
<keyword evidence="3 9" id="KW-0813">Transport</keyword>
<feature type="transmembrane region" description="Helical" evidence="9">
    <location>
        <begin position="58"/>
        <end position="78"/>
    </location>
</feature>
<evidence type="ECO:0000313" key="15">
    <source>
        <dbReference type="Proteomes" id="UP001058569"/>
    </source>
</evidence>
<dbReference type="Proteomes" id="UP000280036">
    <property type="component" value="Unassembled WGS sequence"/>
</dbReference>
<evidence type="ECO:0000313" key="14">
    <source>
        <dbReference type="Proteomes" id="UP000280036"/>
    </source>
</evidence>
<organism evidence="13 14">
    <name type="scientific">Mycoplasmopsis caviae</name>
    <dbReference type="NCBI Taxonomy" id="55603"/>
    <lineage>
        <taxon>Bacteria</taxon>
        <taxon>Bacillati</taxon>
        <taxon>Mycoplasmatota</taxon>
        <taxon>Mycoplasmoidales</taxon>
        <taxon>Metamycoplasmataceae</taxon>
        <taxon>Mycoplasmopsis</taxon>
    </lineage>
</organism>
<comment type="function">
    <text evidence="10">Part of the ABC transporter complex MalEFGK involved in maltose/maltodextrin import. Probably responsible for the translocation of the substrate across the membrane.</text>
</comment>
<comment type="subcellular location">
    <subcellularLocation>
        <location evidence="1 9">Cell membrane</location>
        <topology evidence="1 9">Multi-pass membrane protein</topology>
    </subcellularLocation>
</comment>
<protein>
    <recommendedName>
        <fullName evidence="10">Maltose/maltodextrin transport system permease protein</fullName>
    </recommendedName>
</protein>
<keyword evidence="8 9" id="KW-0472">Membrane</keyword>
<evidence type="ECO:0000256" key="7">
    <source>
        <dbReference type="ARBA" id="ARBA00022989"/>
    </source>
</evidence>
<keyword evidence="4 10" id="KW-1003">Cell membrane</keyword>
<dbReference type="CDD" id="cd06261">
    <property type="entry name" value="TM_PBP2"/>
    <property type="match status" value="1"/>
</dbReference>
<sequence>MKQWGLWWIYRNNGILTALERIIGWTFIWTIASTLCPISLGIILAILANNNRLKGRKFFRLIFIIPWAIPAFVMLYFLRSAFVNGTTGYINMILLKLHFINRPIEWLNNITSARAVLIVVQTWIAYAFIFMLVTGNLQAIPKDIYEAASIDGAKNYHKFFKLTLPSLLLAIAPMLIGQFVGAFNNFTTISIFSGGGPAFAKQTAYQEGATDILISFIYKLATGAVKIESDQAFAAALTTLAALLSIAVAARGFIKSMTRRD</sequence>
<dbReference type="PANTHER" id="PTHR47314">
    <property type="entry name" value="MALTOSE/MALTODEXTRIN TRANSPORT SYSTEM PERMEASE PROTEIN MALF"/>
    <property type="match status" value="1"/>
</dbReference>
<reference evidence="12" key="2">
    <citation type="submission" date="2022-07" db="EMBL/GenBank/DDBJ databases">
        <title>Complete genome of Mycoplasma caviae type strain G122.</title>
        <authorList>
            <person name="Spergser J."/>
        </authorList>
    </citation>
    <scope>NUCLEOTIDE SEQUENCE</scope>
    <source>
        <strain evidence="12">G122</strain>
    </source>
</reference>
<reference evidence="13 14" key="1">
    <citation type="submission" date="2018-12" db="EMBL/GenBank/DDBJ databases">
        <authorList>
            <consortium name="Pathogen Informatics"/>
        </authorList>
    </citation>
    <scope>NUCLEOTIDE SEQUENCE [LARGE SCALE GENOMIC DNA]</scope>
    <source>
        <strain evidence="13 14">NCTC10126</strain>
    </source>
</reference>
<dbReference type="EMBL" id="CP101806">
    <property type="protein sequence ID" value="UUD35641.1"/>
    <property type="molecule type" value="Genomic_DNA"/>
</dbReference>
<comment type="caution">
    <text evidence="10">Lacks conserved residue(s) required for the propagation of feature annotation.</text>
</comment>
<dbReference type="GO" id="GO:0015423">
    <property type="term" value="F:ABC-type maltose transporter activity"/>
    <property type="evidence" value="ECO:0007669"/>
    <property type="project" value="TreeGrafter"/>
</dbReference>
<feature type="transmembrane region" description="Helical" evidence="9">
    <location>
        <begin position="232"/>
        <end position="254"/>
    </location>
</feature>
<feature type="transmembrane region" description="Helical" evidence="9">
    <location>
        <begin position="22"/>
        <end position="46"/>
    </location>
</feature>
<dbReference type="PANTHER" id="PTHR47314:SF1">
    <property type="entry name" value="MALTOSE_MALTODEXTRIN TRANSPORT SYSTEM PERMEASE PROTEIN MALF"/>
    <property type="match status" value="1"/>
</dbReference>
<accession>A0A3P8MDC9</accession>
<evidence type="ECO:0000256" key="2">
    <source>
        <dbReference type="ARBA" id="ARBA00009047"/>
    </source>
</evidence>
<evidence type="ECO:0000256" key="10">
    <source>
        <dbReference type="RuleBase" id="RU367050"/>
    </source>
</evidence>
<feature type="domain" description="ABC transmembrane type-1" evidence="11">
    <location>
        <begin position="23"/>
        <end position="250"/>
    </location>
</feature>
<feature type="transmembrane region" description="Helical" evidence="9">
    <location>
        <begin position="159"/>
        <end position="180"/>
    </location>
</feature>
<evidence type="ECO:0000256" key="1">
    <source>
        <dbReference type="ARBA" id="ARBA00004651"/>
    </source>
</evidence>
<evidence type="ECO:0000256" key="9">
    <source>
        <dbReference type="RuleBase" id="RU363032"/>
    </source>
</evidence>
<evidence type="ECO:0000256" key="4">
    <source>
        <dbReference type="ARBA" id="ARBA00022475"/>
    </source>
</evidence>
<name>A0A3P8MDC9_9BACT</name>
<evidence type="ECO:0000256" key="8">
    <source>
        <dbReference type="ARBA" id="ARBA00023136"/>
    </source>
</evidence>
<evidence type="ECO:0000313" key="12">
    <source>
        <dbReference type="EMBL" id="UUD35641.1"/>
    </source>
</evidence>
<gene>
    <name evidence="13" type="primary">malF</name>
    <name evidence="13" type="ORF">NCTC10126_00087</name>
    <name evidence="12" type="ORF">NPA07_02095</name>
</gene>
<keyword evidence="5 10" id="KW-0762">Sugar transport</keyword>
<dbReference type="InterPro" id="IPR000515">
    <property type="entry name" value="MetI-like"/>
</dbReference>
<dbReference type="GO" id="GO:1990060">
    <property type="term" value="C:maltose transport complex"/>
    <property type="evidence" value="ECO:0007669"/>
    <property type="project" value="TreeGrafter"/>
</dbReference>
<proteinExistence type="inferred from homology"/>
<evidence type="ECO:0000256" key="6">
    <source>
        <dbReference type="ARBA" id="ARBA00022692"/>
    </source>
</evidence>
<dbReference type="GO" id="GO:0042956">
    <property type="term" value="P:maltodextrin transmembrane transport"/>
    <property type="evidence" value="ECO:0007669"/>
    <property type="project" value="TreeGrafter"/>
</dbReference>
<feature type="transmembrane region" description="Helical" evidence="9">
    <location>
        <begin position="115"/>
        <end position="138"/>
    </location>
</feature>
<dbReference type="PROSITE" id="PS50928">
    <property type="entry name" value="ABC_TM1"/>
    <property type="match status" value="1"/>
</dbReference>
<keyword evidence="15" id="KW-1185">Reference proteome</keyword>
<keyword evidence="7 9" id="KW-1133">Transmembrane helix</keyword>
<dbReference type="EMBL" id="UZVY01000001">
    <property type="protein sequence ID" value="VDR41610.1"/>
    <property type="molecule type" value="Genomic_DNA"/>
</dbReference>
<evidence type="ECO:0000256" key="3">
    <source>
        <dbReference type="ARBA" id="ARBA00022448"/>
    </source>
</evidence>
<evidence type="ECO:0000256" key="5">
    <source>
        <dbReference type="ARBA" id="ARBA00022597"/>
    </source>
</evidence>
<dbReference type="InterPro" id="IPR035906">
    <property type="entry name" value="MetI-like_sf"/>
</dbReference>
<dbReference type="Proteomes" id="UP001058569">
    <property type="component" value="Chromosome"/>
</dbReference>
<dbReference type="AlphaFoldDB" id="A0A3P8MDC9"/>